<evidence type="ECO:0000313" key="2">
    <source>
        <dbReference type="EMBL" id="CEL61990.1"/>
    </source>
</evidence>
<keyword evidence="3" id="KW-1185">Reference proteome</keyword>
<accession>A0A0B7FWC1</accession>
<feature type="region of interest" description="Disordered" evidence="1">
    <location>
        <begin position="523"/>
        <end position="550"/>
    </location>
</feature>
<dbReference type="EMBL" id="LN679105">
    <property type="protein sequence ID" value="CEL61990.1"/>
    <property type="molecule type" value="Genomic_DNA"/>
</dbReference>
<evidence type="ECO:0000313" key="3">
    <source>
        <dbReference type="Proteomes" id="UP000059188"/>
    </source>
</evidence>
<dbReference type="InterPro" id="IPR032675">
    <property type="entry name" value="LRR_dom_sf"/>
</dbReference>
<gene>
    <name evidence="2" type="ORF">RSOLAG1IB_04741</name>
</gene>
<dbReference type="Gene3D" id="3.80.10.10">
    <property type="entry name" value="Ribonuclease Inhibitor"/>
    <property type="match status" value="1"/>
</dbReference>
<reference evidence="2 3" key="1">
    <citation type="submission" date="2014-11" db="EMBL/GenBank/DDBJ databases">
        <authorList>
            <person name="Wibberg Daniel"/>
        </authorList>
    </citation>
    <scope>NUCLEOTIDE SEQUENCE [LARGE SCALE GENOMIC DNA]</scope>
    <source>
        <strain evidence="2">Rhizoctonia solani AG1-IB 7/3/14</strain>
    </source>
</reference>
<dbReference type="Gene3D" id="1.20.1280.50">
    <property type="match status" value="1"/>
</dbReference>
<evidence type="ECO:0008006" key="4">
    <source>
        <dbReference type="Google" id="ProtNLM"/>
    </source>
</evidence>
<dbReference type="STRING" id="1108050.A0A0B7FWC1"/>
<dbReference type="SUPFAM" id="SSF52047">
    <property type="entry name" value="RNI-like"/>
    <property type="match status" value="1"/>
</dbReference>
<name>A0A0B7FWC1_THACB</name>
<evidence type="ECO:0000256" key="1">
    <source>
        <dbReference type="SAM" id="MobiDB-lite"/>
    </source>
</evidence>
<protein>
    <recommendedName>
        <fullName evidence="4">F-box domain-containing protein</fullName>
    </recommendedName>
</protein>
<feature type="compositionally biased region" description="Acidic residues" evidence="1">
    <location>
        <begin position="528"/>
        <end position="550"/>
    </location>
</feature>
<organism evidence="2 3">
    <name type="scientific">Thanatephorus cucumeris (strain AG1-IB / isolate 7/3/14)</name>
    <name type="common">Lettuce bottom rot fungus</name>
    <name type="synonym">Rhizoctonia solani</name>
    <dbReference type="NCBI Taxonomy" id="1108050"/>
    <lineage>
        <taxon>Eukaryota</taxon>
        <taxon>Fungi</taxon>
        <taxon>Dikarya</taxon>
        <taxon>Basidiomycota</taxon>
        <taxon>Agaricomycotina</taxon>
        <taxon>Agaricomycetes</taxon>
        <taxon>Cantharellales</taxon>
        <taxon>Ceratobasidiaceae</taxon>
        <taxon>Rhizoctonia</taxon>
        <taxon>Rhizoctonia solani AG-1</taxon>
    </lineage>
</organism>
<proteinExistence type="predicted"/>
<dbReference type="OrthoDB" id="2973282at2759"/>
<dbReference type="AlphaFoldDB" id="A0A0B7FWC1"/>
<sequence>MNPIMQGNESVVELVRRLNSPTYGAPASQLQLAAMRDVHNESSDQSQFKFDTVTTQDVATLSDSLEQLKLDAEAIKILQQRIESRTKRAQKFFHYATAALAPINRFPAEVLARIFVLGKRLELNFSPRMSWVAQRWRDVALSTPELWNTIPLTGAARVETYVSRSGSMPLNIEADLRTYRVNTFDIGQCLQILEPHRLRWRNIKAILEDHDQAQSILRQLEGICSDYHQQGSNCSLESIYFGVAPGYDYISSNNKSDLNLFAAPSLRVIELLAVDLFVQPANHGTNVFTGLTRLSLSSTQHMQLDSDFLRSLYAMPNLTELVLDQCNFVVPNLNSETTLIPLKKLTLIQLSLIPDEVINLILTRLFAPNLYHFELITREMDGPSRVLDWEIIRTKYTGLKILKLNGITSQATRPLLHWLPDLPELTTLTLRFQERLSRKNAQQSCEKVLKALAGARNQTCPKLRTIEIGVLGLGGVVALKGVLESRSLLRSGRVVTILAPDVMEDEDQNKDLAWMRSHLKGFKARGEADEDDEDDEDDDEEDDETATEGI</sequence>
<dbReference type="Proteomes" id="UP000059188">
    <property type="component" value="Unassembled WGS sequence"/>
</dbReference>